<dbReference type="Proteomes" id="UP001054821">
    <property type="component" value="Chromosome 3"/>
</dbReference>
<dbReference type="AlphaFoldDB" id="A0AAD4W653"/>
<comment type="caution">
    <text evidence="1">The sequence shown here is derived from an EMBL/GenBank/DDBJ whole genome shotgun (WGS) entry which is preliminary data.</text>
</comment>
<dbReference type="InterPro" id="IPR053151">
    <property type="entry name" value="RNase_H-like"/>
</dbReference>
<dbReference type="EMBL" id="JAJFAZ020000003">
    <property type="protein sequence ID" value="KAI5336672.1"/>
    <property type="molecule type" value="Genomic_DNA"/>
</dbReference>
<reference evidence="1 2" key="1">
    <citation type="journal article" date="2022" name="G3 (Bethesda)">
        <title>Whole-genome sequence and methylome profiling of the almond [Prunus dulcis (Mill.) D.A. Webb] cultivar 'Nonpareil'.</title>
        <authorList>
            <person name="D'Amico-Willman K.M."/>
            <person name="Ouma W.Z."/>
            <person name="Meulia T."/>
            <person name="Sideli G.M."/>
            <person name="Gradziel T.M."/>
            <person name="Fresnedo-Ramirez J."/>
        </authorList>
    </citation>
    <scope>NUCLEOTIDE SEQUENCE [LARGE SCALE GENOMIC DNA]</scope>
    <source>
        <strain evidence="1">Clone GOH B32 T37-40</strain>
    </source>
</reference>
<evidence type="ECO:0000313" key="2">
    <source>
        <dbReference type="Proteomes" id="UP001054821"/>
    </source>
</evidence>
<name>A0AAD4W653_PRUDU</name>
<sequence length="115" mass="12538">MDGCGMINVYNLRKLVHRWTKPNIGCLKMNVDGAWQPGSSEGGIGIVVCNEDGAGRSVIGGAKGSFGDGFTHIRRTANSVARRIARFAFHIGTSLTWFEETPDFISDTLFEDCNL</sequence>
<organism evidence="1 2">
    <name type="scientific">Prunus dulcis</name>
    <name type="common">Almond</name>
    <name type="synonym">Amygdalus dulcis</name>
    <dbReference type="NCBI Taxonomy" id="3755"/>
    <lineage>
        <taxon>Eukaryota</taxon>
        <taxon>Viridiplantae</taxon>
        <taxon>Streptophyta</taxon>
        <taxon>Embryophyta</taxon>
        <taxon>Tracheophyta</taxon>
        <taxon>Spermatophyta</taxon>
        <taxon>Magnoliopsida</taxon>
        <taxon>eudicotyledons</taxon>
        <taxon>Gunneridae</taxon>
        <taxon>Pentapetalae</taxon>
        <taxon>rosids</taxon>
        <taxon>fabids</taxon>
        <taxon>Rosales</taxon>
        <taxon>Rosaceae</taxon>
        <taxon>Amygdaloideae</taxon>
        <taxon>Amygdaleae</taxon>
        <taxon>Prunus</taxon>
    </lineage>
</organism>
<evidence type="ECO:0008006" key="3">
    <source>
        <dbReference type="Google" id="ProtNLM"/>
    </source>
</evidence>
<gene>
    <name evidence="1" type="ORF">L3X38_015940</name>
</gene>
<accession>A0AAD4W653</accession>
<keyword evidence="2" id="KW-1185">Reference proteome</keyword>
<dbReference type="PANTHER" id="PTHR47723">
    <property type="entry name" value="OS05G0353850 PROTEIN"/>
    <property type="match status" value="1"/>
</dbReference>
<protein>
    <recommendedName>
        <fullName evidence="3">RNase H type-1 domain-containing protein</fullName>
    </recommendedName>
</protein>
<evidence type="ECO:0000313" key="1">
    <source>
        <dbReference type="EMBL" id="KAI5336672.1"/>
    </source>
</evidence>
<proteinExistence type="predicted"/>
<dbReference type="PANTHER" id="PTHR47723:SF19">
    <property type="entry name" value="POLYNUCLEOTIDYL TRANSFERASE, RIBONUCLEASE H-LIKE SUPERFAMILY PROTEIN"/>
    <property type="match status" value="1"/>
</dbReference>